<dbReference type="AlphaFoldDB" id="A0A8D9A708"/>
<proteinExistence type="predicted"/>
<protein>
    <submittedName>
        <fullName evidence="1">Uncharacterized protein</fullName>
    </submittedName>
</protein>
<evidence type="ECO:0000313" key="1">
    <source>
        <dbReference type="EMBL" id="CAG6760833.1"/>
    </source>
</evidence>
<sequence>MDLLEKAEKKTGIIGGVTIVETLERLAKIQKRVEGHSPHHIAAIVGNRRRKMVAKTQKRAEDHILMCTVATVVDNHHRRLVTKEISMATSSCLVEEVLLEDEIMSWKGIKWNML</sequence>
<name>A0A8D9A708_9HEMI</name>
<reference evidence="1" key="1">
    <citation type="submission" date="2021-05" db="EMBL/GenBank/DDBJ databases">
        <authorList>
            <person name="Alioto T."/>
            <person name="Alioto T."/>
            <person name="Gomez Garrido J."/>
        </authorList>
    </citation>
    <scope>NUCLEOTIDE SEQUENCE</scope>
</reference>
<accession>A0A8D9A708</accession>
<dbReference type="EMBL" id="HBUF01557664">
    <property type="protein sequence ID" value="CAG6760833.1"/>
    <property type="molecule type" value="Transcribed_RNA"/>
</dbReference>
<organism evidence="1">
    <name type="scientific">Cacopsylla melanoneura</name>
    <dbReference type="NCBI Taxonomy" id="428564"/>
    <lineage>
        <taxon>Eukaryota</taxon>
        <taxon>Metazoa</taxon>
        <taxon>Ecdysozoa</taxon>
        <taxon>Arthropoda</taxon>
        <taxon>Hexapoda</taxon>
        <taxon>Insecta</taxon>
        <taxon>Pterygota</taxon>
        <taxon>Neoptera</taxon>
        <taxon>Paraneoptera</taxon>
        <taxon>Hemiptera</taxon>
        <taxon>Sternorrhyncha</taxon>
        <taxon>Psylloidea</taxon>
        <taxon>Psyllidae</taxon>
        <taxon>Psyllinae</taxon>
        <taxon>Cacopsylla</taxon>
    </lineage>
</organism>